<keyword evidence="10" id="KW-1185">Reference proteome</keyword>
<dbReference type="Pfam" id="PF17768">
    <property type="entry name" value="RecJ_OB"/>
    <property type="match status" value="1"/>
</dbReference>
<dbReference type="InterPro" id="IPR041122">
    <property type="entry name" value="RecJ_OB"/>
</dbReference>
<dbReference type="InterPro" id="IPR001667">
    <property type="entry name" value="DDH_dom"/>
</dbReference>
<keyword evidence="4 9" id="KW-0378">Hydrolase</keyword>
<evidence type="ECO:0000259" key="8">
    <source>
        <dbReference type="Pfam" id="PF17768"/>
    </source>
</evidence>
<evidence type="ECO:0000256" key="5">
    <source>
        <dbReference type="ARBA" id="ARBA00022839"/>
    </source>
</evidence>
<evidence type="ECO:0000259" key="7">
    <source>
        <dbReference type="Pfam" id="PF02272"/>
    </source>
</evidence>
<dbReference type="Gene3D" id="3.90.1640.30">
    <property type="match status" value="1"/>
</dbReference>
<keyword evidence="5 9" id="KW-0269">Exonuclease</keyword>
<dbReference type="InterPro" id="IPR051673">
    <property type="entry name" value="SSDNA_exonuclease_RecJ"/>
</dbReference>
<dbReference type="GO" id="GO:0006281">
    <property type="term" value="P:DNA repair"/>
    <property type="evidence" value="ECO:0007669"/>
    <property type="project" value="InterPro"/>
</dbReference>
<feature type="domain" description="RecJ OB" evidence="8">
    <location>
        <begin position="455"/>
        <end position="560"/>
    </location>
</feature>
<evidence type="ECO:0000256" key="1">
    <source>
        <dbReference type="ARBA" id="ARBA00005915"/>
    </source>
</evidence>
<name>A0A4Z0YH56_9FIRM</name>
<comment type="similarity">
    <text evidence="1">Belongs to the RecJ family.</text>
</comment>
<evidence type="ECO:0000256" key="3">
    <source>
        <dbReference type="ARBA" id="ARBA00022722"/>
    </source>
</evidence>
<protein>
    <recommendedName>
        <fullName evidence="2">Single-stranded-DNA-specific exonuclease RecJ</fullName>
    </recommendedName>
</protein>
<dbReference type="Pfam" id="PF01368">
    <property type="entry name" value="DHH"/>
    <property type="match status" value="1"/>
</dbReference>
<dbReference type="GO" id="GO:0003676">
    <property type="term" value="F:nucleic acid binding"/>
    <property type="evidence" value="ECO:0007669"/>
    <property type="project" value="InterPro"/>
</dbReference>
<dbReference type="EMBL" id="SRMQ01000001">
    <property type="protein sequence ID" value="TGJ78083.1"/>
    <property type="molecule type" value="Genomic_DNA"/>
</dbReference>
<dbReference type="PANTHER" id="PTHR30255:SF2">
    <property type="entry name" value="SINGLE-STRANDED-DNA-SPECIFIC EXONUCLEASE RECJ"/>
    <property type="match status" value="1"/>
</dbReference>
<accession>A0A4Z0YH56</accession>
<feature type="domain" description="DHHA1" evidence="7">
    <location>
        <begin position="349"/>
        <end position="442"/>
    </location>
</feature>
<evidence type="ECO:0000313" key="9">
    <source>
        <dbReference type="EMBL" id="TGJ78083.1"/>
    </source>
</evidence>
<dbReference type="Gene3D" id="3.10.310.30">
    <property type="match status" value="1"/>
</dbReference>
<dbReference type="Proteomes" id="UP000297714">
    <property type="component" value="Unassembled WGS sequence"/>
</dbReference>
<dbReference type="InterPro" id="IPR038763">
    <property type="entry name" value="DHH_sf"/>
</dbReference>
<comment type="caution">
    <text evidence="9">The sequence shown here is derived from an EMBL/GenBank/DDBJ whole genome shotgun (WGS) entry which is preliminary data.</text>
</comment>
<sequence length="696" mass="77203">MSLKKWEVFQSDPAVTKQMTQEMNLPEILAVLLQERGIVDIEQIEKFFHSDENLSNPFLLKDMKKAADRIIRAIEEFEKIAVYGDYDADGVTATAMLYSYLESCGANVIFYIPEREGEGYGLNCNAIDTLHAQEINLIVTVDNGISSIAEVAHAKELGMDVVVTDHHRPRAELPDACAVVDPYREDCDCPYKDYSGVGVAFKLIMALEGEDCSPDALLDNYADLVAIGTIGDVVPLTGENRCFVKAGLKMLPQTDRLGLKALMELAGVEGRRLTAGNVAFTLVPRINATGRIGSPERAVRLLVSEYPDEACALSTEINDDNEYRRQIEKEIYEKVMQKLHDEPERLYDRVLVIEGEGWHHGVIGIISSRITEQFGKPSIIISYSGEEAKGSGRSVEGFSLFQAVNTCNDLLLRYGGHPMAAGLSLLTANIPAFRKAINDYAASLGDPMPVPVLKIDCLLNPRDLSVDIPNQIHAMEPFGMGNPSPLFGLYHVTLADITPVGGGKHLRISVMKDGYMIRCMKFNTTLEEFRYHVGDVLDLAVTLDAREYNGKNTLSIYIRDIKLSSMDVDAVLSDIALYEKTKRGETLSQMELERLFPNRGAFADVYRVIRNLNGFSGSPEILLSRTKDVGNMAMLLTALDVLAEYRLITLEKFGDWLKAEIVHTTHKVDLFGSKILKKLKLLEKVGEGYGMAAENI</sequence>
<evidence type="ECO:0000256" key="4">
    <source>
        <dbReference type="ARBA" id="ARBA00022801"/>
    </source>
</evidence>
<evidence type="ECO:0000313" key="10">
    <source>
        <dbReference type="Proteomes" id="UP000297714"/>
    </source>
</evidence>
<feature type="domain" description="DDH" evidence="6">
    <location>
        <begin position="79"/>
        <end position="229"/>
    </location>
</feature>
<dbReference type="RefSeq" id="WP_243112913.1">
    <property type="nucleotide sequence ID" value="NZ_SRMQ01000001.1"/>
</dbReference>
<dbReference type="Pfam" id="PF02272">
    <property type="entry name" value="DHHA1"/>
    <property type="match status" value="1"/>
</dbReference>
<dbReference type="InterPro" id="IPR003156">
    <property type="entry name" value="DHHA1_dom"/>
</dbReference>
<dbReference type="SUPFAM" id="SSF64182">
    <property type="entry name" value="DHH phosphoesterases"/>
    <property type="match status" value="1"/>
</dbReference>
<dbReference type="GO" id="GO:0008409">
    <property type="term" value="F:5'-3' exonuclease activity"/>
    <property type="evidence" value="ECO:0007669"/>
    <property type="project" value="InterPro"/>
</dbReference>
<evidence type="ECO:0000256" key="2">
    <source>
        <dbReference type="ARBA" id="ARBA00019841"/>
    </source>
</evidence>
<gene>
    <name evidence="9" type="primary">recJ</name>
    <name evidence="9" type="ORF">CAGA_04960</name>
</gene>
<reference evidence="9 10" key="1">
    <citation type="submission" date="2019-04" db="EMBL/GenBank/DDBJ databases">
        <authorList>
            <person name="Poehlein A."/>
            <person name="Bengelsdorf F.R."/>
            <person name="Duerre P."/>
            <person name="Daniel R."/>
        </authorList>
    </citation>
    <scope>NUCLEOTIDE SEQUENCE [LARGE SCALE GENOMIC DNA]</scope>
    <source>
        <strain evidence="9 10">BS-1</strain>
    </source>
</reference>
<organism evidence="9 10">
    <name type="scientific">Caproiciproducens galactitolivorans</name>
    <dbReference type="NCBI Taxonomy" id="642589"/>
    <lineage>
        <taxon>Bacteria</taxon>
        <taxon>Bacillati</taxon>
        <taxon>Bacillota</taxon>
        <taxon>Clostridia</taxon>
        <taxon>Eubacteriales</taxon>
        <taxon>Acutalibacteraceae</taxon>
        <taxon>Caproiciproducens</taxon>
    </lineage>
</organism>
<dbReference type="InterPro" id="IPR004610">
    <property type="entry name" value="RecJ"/>
</dbReference>
<dbReference type="GO" id="GO:0006310">
    <property type="term" value="P:DNA recombination"/>
    <property type="evidence" value="ECO:0007669"/>
    <property type="project" value="InterPro"/>
</dbReference>
<proteinExistence type="inferred from homology"/>
<evidence type="ECO:0000259" key="6">
    <source>
        <dbReference type="Pfam" id="PF01368"/>
    </source>
</evidence>
<dbReference type="PANTHER" id="PTHR30255">
    <property type="entry name" value="SINGLE-STRANDED-DNA-SPECIFIC EXONUCLEASE RECJ"/>
    <property type="match status" value="1"/>
</dbReference>
<dbReference type="AlphaFoldDB" id="A0A4Z0YH56"/>
<keyword evidence="3" id="KW-0540">Nuclease</keyword>
<dbReference type="NCBIfam" id="TIGR00644">
    <property type="entry name" value="recJ"/>
    <property type="match status" value="1"/>
</dbReference>